<name>A0A0D8FUL8_9ACTN</name>
<reference evidence="1 2" key="1">
    <citation type="submission" date="2015-01" db="EMBL/GenBank/DDBJ databases">
        <title>Draft genome of the acidophilic iron oxidizer Ferrimicrobium acidiphilum strain T23.</title>
        <authorList>
            <person name="Poehlein A."/>
            <person name="Eisen S."/>
            <person name="Schloemann M."/>
            <person name="Johnson B.D."/>
            <person name="Daniel R."/>
            <person name="Muehling M."/>
        </authorList>
    </citation>
    <scope>NUCLEOTIDE SEQUENCE [LARGE SCALE GENOMIC DNA]</scope>
    <source>
        <strain evidence="1 2">T23</strain>
    </source>
</reference>
<dbReference type="OrthoDB" id="5244683at2"/>
<evidence type="ECO:0000313" key="2">
    <source>
        <dbReference type="Proteomes" id="UP000032336"/>
    </source>
</evidence>
<dbReference type="RefSeq" id="WP_035389625.1">
    <property type="nucleotide sequence ID" value="NZ_JQKF01000014.1"/>
</dbReference>
<gene>
    <name evidence="1" type="ORF">FEAC_15830</name>
</gene>
<dbReference type="Proteomes" id="UP000032336">
    <property type="component" value="Unassembled WGS sequence"/>
</dbReference>
<dbReference type="GeneID" id="78374158"/>
<dbReference type="STRING" id="1121877.FEAC_15830"/>
<protein>
    <submittedName>
        <fullName evidence="1">Uncharacterized protein</fullName>
    </submittedName>
</protein>
<dbReference type="InterPro" id="IPR040807">
    <property type="entry name" value="DUF5522"/>
</dbReference>
<dbReference type="EMBL" id="JXUW01000013">
    <property type="protein sequence ID" value="KJE76654.1"/>
    <property type="molecule type" value="Genomic_DNA"/>
</dbReference>
<dbReference type="AlphaFoldDB" id="A0A0D8FUL8"/>
<dbReference type="Pfam" id="PF17653">
    <property type="entry name" value="DUF5522"/>
    <property type="match status" value="1"/>
</dbReference>
<keyword evidence="2" id="KW-1185">Reference proteome</keyword>
<proteinExistence type="predicted"/>
<comment type="caution">
    <text evidence="1">The sequence shown here is derived from an EMBL/GenBank/DDBJ whole genome shotgun (WGS) entry which is preliminary data.</text>
</comment>
<accession>A0A0D8FUL8</accession>
<evidence type="ECO:0000313" key="1">
    <source>
        <dbReference type="EMBL" id="KJE76654.1"/>
    </source>
</evidence>
<organism evidence="1 2">
    <name type="scientific">Ferrimicrobium acidiphilum DSM 19497</name>
    <dbReference type="NCBI Taxonomy" id="1121877"/>
    <lineage>
        <taxon>Bacteria</taxon>
        <taxon>Bacillati</taxon>
        <taxon>Actinomycetota</taxon>
        <taxon>Acidimicrobiia</taxon>
        <taxon>Acidimicrobiales</taxon>
        <taxon>Acidimicrobiaceae</taxon>
        <taxon>Ferrimicrobium</taxon>
    </lineage>
</organism>
<sequence>MAVGRSRTSGRLGVSSDFKDNWDQTVLYFPSERRFDYDHPMAMVRLTLHRDALAVGAEAYCDPVTGDFVLCSRALMERGFCCSLGCRHCPFTGGRRPFMAELFLE</sequence>